<comment type="caution">
    <text evidence="8">The sequence shown here is derived from an EMBL/GenBank/DDBJ whole genome shotgun (WGS) entry which is preliminary data.</text>
</comment>
<dbReference type="SUPFAM" id="SSF88946">
    <property type="entry name" value="Sigma2 domain of RNA polymerase sigma factors"/>
    <property type="match status" value="1"/>
</dbReference>
<dbReference type="Pfam" id="PF04542">
    <property type="entry name" value="Sigma70_r2"/>
    <property type="match status" value="1"/>
</dbReference>
<dbReference type="CDD" id="cd06171">
    <property type="entry name" value="Sigma70_r4"/>
    <property type="match status" value="1"/>
</dbReference>
<dbReference type="Gene3D" id="3.10.450.50">
    <property type="match status" value="1"/>
</dbReference>
<dbReference type="Pfam" id="PF08281">
    <property type="entry name" value="Sigma70_r4_2"/>
    <property type="match status" value="1"/>
</dbReference>
<dbReference type="InterPro" id="IPR007627">
    <property type="entry name" value="RNA_pol_sigma70_r2"/>
</dbReference>
<keyword evidence="4" id="KW-0238">DNA-binding</keyword>
<dbReference type="InterPro" id="IPR013324">
    <property type="entry name" value="RNA_pol_sigma_r3/r4-like"/>
</dbReference>
<dbReference type="NCBIfam" id="TIGR02937">
    <property type="entry name" value="sigma70-ECF"/>
    <property type="match status" value="1"/>
</dbReference>
<dbReference type="Gene3D" id="1.10.10.10">
    <property type="entry name" value="Winged helix-like DNA-binding domain superfamily/Winged helix DNA-binding domain"/>
    <property type="match status" value="1"/>
</dbReference>
<dbReference type="InterPro" id="IPR014284">
    <property type="entry name" value="RNA_pol_sigma-70_dom"/>
</dbReference>
<dbReference type="InterPro" id="IPR013325">
    <property type="entry name" value="RNA_pol_sigma_r2"/>
</dbReference>
<keyword evidence="3" id="KW-0731">Sigma factor</keyword>
<comment type="similarity">
    <text evidence="1">Belongs to the sigma-70 factor family. ECF subfamily.</text>
</comment>
<evidence type="ECO:0000256" key="5">
    <source>
        <dbReference type="ARBA" id="ARBA00023163"/>
    </source>
</evidence>
<dbReference type="PANTHER" id="PTHR43133">
    <property type="entry name" value="RNA POLYMERASE ECF-TYPE SIGMA FACTO"/>
    <property type="match status" value="1"/>
</dbReference>
<dbReference type="InterPro" id="IPR036388">
    <property type="entry name" value="WH-like_DNA-bd_sf"/>
</dbReference>
<dbReference type="Proteomes" id="UP000475214">
    <property type="component" value="Unassembled WGS sequence"/>
</dbReference>
<evidence type="ECO:0000259" key="6">
    <source>
        <dbReference type="Pfam" id="PF04542"/>
    </source>
</evidence>
<keyword evidence="2" id="KW-0805">Transcription regulation</keyword>
<evidence type="ECO:0000259" key="7">
    <source>
        <dbReference type="Pfam" id="PF08281"/>
    </source>
</evidence>
<feature type="domain" description="RNA polymerase sigma factor 70 region 4 type 2" evidence="7">
    <location>
        <begin position="121"/>
        <end position="174"/>
    </location>
</feature>
<evidence type="ECO:0000313" key="8">
    <source>
        <dbReference type="EMBL" id="NEE01122.1"/>
    </source>
</evidence>
<evidence type="ECO:0000256" key="1">
    <source>
        <dbReference type="ARBA" id="ARBA00010641"/>
    </source>
</evidence>
<accession>A0A6L9S952</accession>
<proteinExistence type="inferred from homology"/>
<keyword evidence="5" id="KW-0804">Transcription</keyword>
<evidence type="ECO:0000256" key="4">
    <source>
        <dbReference type="ARBA" id="ARBA00023125"/>
    </source>
</evidence>
<dbReference type="GO" id="GO:0006352">
    <property type="term" value="P:DNA-templated transcription initiation"/>
    <property type="evidence" value="ECO:0007669"/>
    <property type="project" value="InterPro"/>
</dbReference>
<dbReference type="PANTHER" id="PTHR43133:SF8">
    <property type="entry name" value="RNA POLYMERASE SIGMA FACTOR HI_1459-RELATED"/>
    <property type="match status" value="1"/>
</dbReference>
<reference evidence="8 9" key="1">
    <citation type="submission" date="2020-02" db="EMBL/GenBank/DDBJ databases">
        <authorList>
            <person name="Li X.-J."/>
            <person name="Han X.-M."/>
        </authorList>
    </citation>
    <scope>NUCLEOTIDE SEQUENCE [LARGE SCALE GENOMIC DNA]</scope>
    <source>
        <strain evidence="8 9">CCTCC AB 2017055</strain>
    </source>
</reference>
<sequence>MADAPDDAELVRAAQAGDVECSGVLLARHWGAMRAVALSILGHRPEADDALQEAALTAVRRIGDVRDAASVGPWLRAIVRNVCRMQVRGRTEVPADQLDLLARPAIDSDPAELLDRHAARDWVWRAIEELSPSLRLVTMLRYFTGVTAYEQIAALCGIPVGTVRSRLSQARTKLTDALLATADAAHDDVAALTRTRRAEATEMLRAAERGSYAELLAATWSTDVETTWPDGQRTTGQDQLIRAMYGDVEDGVRYRLAHVVASRGVTILETDLISPPDDPFHCPPGAVWVLALEDRRVRRLRLFHPER</sequence>
<dbReference type="GO" id="GO:0016987">
    <property type="term" value="F:sigma factor activity"/>
    <property type="evidence" value="ECO:0007669"/>
    <property type="project" value="UniProtKB-KW"/>
</dbReference>
<feature type="domain" description="RNA polymerase sigma-70 region 2" evidence="6">
    <location>
        <begin position="27"/>
        <end position="90"/>
    </location>
</feature>
<dbReference type="Gene3D" id="1.10.1740.10">
    <property type="match status" value="1"/>
</dbReference>
<keyword evidence="9" id="KW-1185">Reference proteome</keyword>
<gene>
    <name evidence="8" type="ORF">G1H10_13180</name>
</gene>
<dbReference type="EMBL" id="JAAGOA010000008">
    <property type="protein sequence ID" value="NEE01122.1"/>
    <property type="molecule type" value="Genomic_DNA"/>
</dbReference>
<dbReference type="AlphaFoldDB" id="A0A6L9S952"/>
<protein>
    <submittedName>
        <fullName evidence="8">Sigma-70 family RNA polymerase sigma factor</fullName>
    </submittedName>
</protein>
<dbReference type="InterPro" id="IPR013249">
    <property type="entry name" value="RNA_pol_sigma70_r4_t2"/>
</dbReference>
<name>A0A6L9S952_9ACTN</name>
<dbReference type="InterPro" id="IPR039425">
    <property type="entry name" value="RNA_pol_sigma-70-like"/>
</dbReference>
<organism evidence="8 9">
    <name type="scientific">Phytoactinopolyspora halotolerans</name>
    <dbReference type="NCBI Taxonomy" id="1981512"/>
    <lineage>
        <taxon>Bacteria</taxon>
        <taxon>Bacillati</taxon>
        <taxon>Actinomycetota</taxon>
        <taxon>Actinomycetes</taxon>
        <taxon>Jiangellales</taxon>
        <taxon>Jiangellaceae</taxon>
        <taxon>Phytoactinopolyspora</taxon>
    </lineage>
</organism>
<evidence type="ECO:0000256" key="3">
    <source>
        <dbReference type="ARBA" id="ARBA00023082"/>
    </source>
</evidence>
<dbReference type="GO" id="GO:0003677">
    <property type="term" value="F:DNA binding"/>
    <property type="evidence" value="ECO:0007669"/>
    <property type="project" value="UniProtKB-KW"/>
</dbReference>
<evidence type="ECO:0000256" key="2">
    <source>
        <dbReference type="ARBA" id="ARBA00023015"/>
    </source>
</evidence>
<evidence type="ECO:0000313" key="9">
    <source>
        <dbReference type="Proteomes" id="UP000475214"/>
    </source>
</evidence>
<dbReference type="SUPFAM" id="SSF88659">
    <property type="entry name" value="Sigma3 and sigma4 domains of RNA polymerase sigma factors"/>
    <property type="match status" value="1"/>
</dbReference>